<dbReference type="STRING" id="398673.A0A2P4ZZR4"/>
<dbReference type="Proteomes" id="UP000054821">
    <property type="component" value="Unassembled WGS sequence"/>
</dbReference>
<comment type="caution">
    <text evidence="3">The sequence shown here is derived from an EMBL/GenBank/DDBJ whole genome shotgun (WGS) entry which is preliminary data.</text>
</comment>
<name>A0A2P4ZZR4_9HYPO</name>
<dbReference type="RefSeq" id="XP_024406507.1">
    <property type="nucleotide sequence ID" value="XM_024548691.1"/>
</dbReference>
<feature type="compositionally biased region" description="Basic and acidic residues" evidence="1">
    <location>
        <begin position="353"/>
        <end position="367"/>
    </location>
</feature>
<sequence length="402" mass="46650">MLELGGGAPCGLIGVSGSVIAVTWPHVPASRGLIKGLMRCRQVEWRSQASLVVRNAAFTRSNMPLHLLGKKSWNVYNADNVARVRRDEAAAKAAEQAEEQRMQEVDAQRRLAILRGEVPPPIEDEREAESDIVKDASSDARSKFPSSSRKKRKRPGEDDTEFELRLAKERNDATYATVESGRKPVSAAPIVDHAGHIDLFGDERARAHAEKNPEAEADRKKKEREYEDQYTMRFSNAAGKDGTNQPWYSHGEGVAPDVSAKNVWGRDDPDRKSRDTQRITSTDPLAMMKKGAMQVRELKKERRKIQEERDEELRQLRKESHRDRYRDRRSEREEREHERYSDSKKHNSRRTRSKDQDSDSRGRSDERRKRRRHKEEDRRKRHRDSRSRSPDRRRHQHGLDEK</sequence>
<dbReference type="EMBL" id="JPDN02000003">
    <property type="protein sequence ID" value="PON29748.1"/>
    <property type="molecule type" value="Genomic_DNA"/>
</dbReference>
<dbReference type="GeneID" id="29988760"/>
<feature type="compositionally biased region" description="Basic and acidic residues" evidence="1">
    <location>
        <begin position="129"/>
        <end position="142"/>
    </location>
</feature>
<evidence type="ECO:0000256" key="1">
    <source>
        <dbReference type="SAM" id="MobiDB-lite"/>
    </source>
</evidence>
<reference evidence="3 4" key="1">
    <citation type="journal article" date="2016" name="Genome Announc.">
        <title>Draft Whole-Genome Sequence of Trichoderma gamsii T6085, a Promising Biocontrol Agent of Fusarium Head Blight on Wheat.</title>
        <authorList>
            <person name="Baroncelli R."/>
            <person name="Zapparata A."/>
            <person name="Piaggeschi G."/>
            <person name="Sarrocco S."/>
            <person name="Vannacci G."/>
        </authorList>
    </citation>
    <scope>NUCLEOTIDE SEQUENCE [LARGE SCALE GENOMIC DNA]</scope>
    <source>
        <strain evidence="3 4">T6085</strain>
    </source>
</reference>
<evidence type="ECO:0000313" key="3">
    <source>
        <dbReference type="EMBL" id="PON29748.1"/>
    </source>
</evidence>
<gene>
    <name evidence="3" type="ORF">TGAM01_v201113</name>
</gene>
<evidence type="ECO:0000259" key="2">
    <source>
        <dbReference type="SMART" id="SM01083"/>
    </source>
</evidence>
<accession>A0A2P4ZZR4</accession>
<dbReference type="Pfam" id="PF10197">
    <property type="entry name" value="Cir_N"/>
    <property type="match status" value="1"/>
</dbReference>
<dbReference type="PANTHER" id="PTHR22093">
    <property type="entry name" value="LEUKOCYTE RECEPTOR CLUSTER LRC MEMBER 1"/>
    <property type="match status" value="1"/>
</dbReference>
<evidence type="ECO:0000313" key="4">
    <source>
        <dbReference type="Proteomes" id="UP000054821"/>
    </source>
</evidence>
<dbReference type="AlphaFoldDB" id="A0A2P4ZZR4"/>
<feature type="compositionally biased region" description="Basic and acidic residues" evidence="1">
    <location>
        <begin position="296"/>
        <end position="345"/>
    </location>
</feature>
<dbReference type="InterPro" id="IPR039875">
    <property type="entry name" value="LENG1-like"/>
</dbReference>
<feature type="compositionally biased region" description="Basic and acidic residues" evidence="1">
    <location>
        <begin position="201"/>
        <end position="227"/>
    </location>
</feature>
<protein>
    <recommendedName>
        <fullName evidence="2">CBF1-interacting co-repressor CIR N-terminal domain-containing protein</fullName>
    </recommendedName>
</protein>
<feature type="compositionally biased region" description="Basic and acidic residues" evidence="1">
    <location>
        <begin position="264"/>
        <end position="277"/>
    </location>
</feature>
<dbReference type="SMART" id="SM01083">
    <property type="entry name" value="Cir_N"/>
    <property type="match status" value="1"/>
</dbReference>
<feature type="compositionally biased region" description="Basic residues" evidence="1">
    <location>
        <begin position="368"/>
        <end position="396"/>
    </location>
</feature>
<dbReference type="InterPro" id="IPR019339">
    <property type="entry name" value="CIR_N_dom"/>
</dbReference>
<keyword evidence="4" id="KW-1185">Reference proteome</keyword>
<dbReference type="PANTHER" id="PTHR22093:SF0">
    <property type="entry name" value="LEUKOCYTE RECEPTOR CLUSTER MEMBER 1"/>
    <property type="match status" value="1"/>
</dbReference>
<feature type="region of interest" description="Disordered" evidence="1">
    <location>
        <begin position="201"/>
        <end position="402"/>
    </location>
</feature>
<organism evidence="3 4">
    <name type="scientific">Trichoderma gamsii</name>
    <dbReference type="NCBI Taxonomy" id="398673"/>
    <lineage>
        <taxon>Eukaryota</taxon>
        <taxon>Fungi</taxon>
        <taxon>Dikarya</taxon>
        <taxon>Ascomycota</taxon>
        <taxon>Pezizomycotina</taxon>
        <taxon>Sordariomycetes</taxon>
        <taxon>Hypocreomycetidae</taxon>
        <taxon>Hypocreales</taxon>
        <taxon>Hypocreaceae</taxon>
        <taxon>Trichoderma</taxon>
    </lineage>
</organism>
<proteinExistence type="predicted"/>
<feature type="region of interest" description="Disordered" evidence="1">
    <location>
        <begin position="114"/>
        <end position="163"/>
    </location>
</feature>
<feature type="domain" description="CBF1-interacting co-repressor CIR N-terminal" evidence="2">
    <location>
        <begin position="72"/>
        <end position="108"/>
    </location>
</feature>